<evidence type="ECO:0000256" key="1">
    <source>
        <dbReference type="SAM" id="MobiDB-lite"/>
    </source>
</evidence>
<evidence type="ECO:0000259" key="3">
    <source>
        <dbReference type="Pfam" id="PF18791"/>
    </source>
</evidence>
<feature type="domain" description="COI1 F-box" evidence="2">
    <location>
        <begin position="13"/>
        <end position="52"/>
    </location>
</feature>
<dbReference type="FunFam" id="1.20.1280.50:FF:000023">
    <property type="entry name" value="F-box/LRR-repeat protein 4"/>
    <property type="match status" value="1"/>
</dbReference>
<evidence type="ECO:0000259" key="2">
    <source>
        <dbReference type="Pfam" id="PF18511"/>
    </source>
</evidence>
<dbReference type="InterPro" id="IPR041101">
    <property type="entry name" value="Transp_inhibit"/>
</dbReference>
<dbReference type="CDD" id="cd22159">
    <property type="entry name" value="F-box_AtTIR1-like"/>
    <property type="match status" value="1"/>
</dbReference>
<dbReference type="Pfam" id="PF18791">
    <property type="entry name" value="Transp_inhibit"/>
    <property type="match status" value="1"/>
</dbReference>
<organism evidence="5">
    <name type="scientific">Tanacetum cinerariifolium</name>
    <name type="common">Dalmatian daisy</name>
    <name type="synonym">Chrysanthemum cinerariifolium</name>
    <dbReference type="NCBI Taxonomy" id="118510"/>
    <lineage>
        <taxon>Eukaryota</taxon>
        <taxon>Viridiplantae</taxon>
        <taxon>Streptophyta</taxon>
        <taxon>Embryophyta</taxon>
        <taxon>Tracheophyta</taxon>
        <taxon>Spermatophyta</taxon>
        <taxon>Magnoliopsida</taxon>
        <taxon>eudicotyledons</taxon>
        <taxon>Gunneridae</taxon>
        <taxon>Pentapetalae</taxon>
        <taxon>asterids</taxon>
        <taxon>campanulids</taxon>
        <taxon>Asterales</taxon>
        <taxon>Asteraceae</taxon>
        <taxon>Asteroideae</taxon>
        <taxon>Anthemideae</taxon>
        <taxon>Anthemidinae</taxon>
        <taxon>Tanacetum</taxon>
    </lineage>
</organism>
<feature type="compositionally biased region" description="Basic and acidic residues" evidence="1">
    <location>
        <begin position="850"/>
        <end position="869"/>
    </location>
</feature>
<proteinExistence type="predicted"/>
<dbReference type="GO" id="GO:0031146">
    <property type="term" value="P:SCF-dependent proteasomal ubiquitin-dependent protein catabolic process"/>
    <property type="evidence" value="ECO:0007669"/>
    <property type="project" value="TreeGrafter"/>
</dbReference>
<dbReference type="AlphaFoldDB" id="A0A699GK23"/>
<sequence length="889" mass="101452">MDDRTQSNQRLHGMSDVVFECVLSYVHDSRDRQSISLVCKRLYELEAQTRKHGKPRAAMYNLIPEDWGGFATPWVEELGKSFKCLKGVHFRRMIVKDSDLELLARERGHVLQALKLDKCSGFSTDGLLHICRSSRNLKILFLEESQITEKDGEWLHELAMNNTVLETLNFYMTDLSQVSFKDLELIAKRCKSLVSVKIGDCEILDLVGFFKSAVALEEFSGGCFNHQAEQYASVAYPPRLCRLGLNYMSTNEMPFVFPFASRLKKLDLLYALLDTDDHCLLLQRCPNLEVLETRNVIGDRGMEVLGSCCRKIKRLRIERGADEQEMEDEEGVVSQRGLTAIAQGCLDLEYIAVYVSDITNAALETMGMNLTNLCDFRMVLLDKEEVITDLPLDNGIRSLLRGCSKLRRFALYLRPGGLTDAGLTYIGQYSQNIRWMLLGYLGESDTGLLGFSTGCPSLQKLEVRGCCFSENALALAVLQLRSLRYLWVQGYRGSRTGCDLLAMARPYWNIEIIPPRKVNLGEGRETEHPAHILAYYSLAGPRTDFPPSVIPLLHGSCSWHWCSWHGRAVWHVRAVWHEPEQFSSELNNISLKLYTVQWSVQRCVQVSYTLTKWYQEPGYDKQWQKTGQRIRQREGSRTESSQNHPPRIRRLTRQLKILLTHWLCCVENTVEDRIMDYGASFHATYCKEELERIKLRFGKVCLADYKTLNIANVGDVVLKTSVGISWTLKDVRWFGEAEESFLYNVNEDKETAEFGVAERLSRTFRAESTGIRAEAPKMLWAYSETAQMKCDIAFEIRRVTRLSKPEILHLWTRFIEPENDSIVAEHGLSLKITQSPGGSSDTSEGSENSGRFEDSGKSDKNTLKTEHPPRSKAPRLHRYEGPPECPGLQ</sequence>
<name>A0A699GK23_TANCI</name>
<dbReference type="Gene3D" id="3.80.10.10">
    <property type="entry name" value="Ribonuclease Inhibitor"/>
    <property type="match status" value="1"/>
</dbReference>
<protein>
    <submittedName>
        <fullName evidence="5">Uncharacterized protein</fullName>
    </submittedName>
</protein>
<evidence type="ECO:0000313" key="5">
    <source>
        <dbReference type="EMBL" id="GEU34693.1"/>
    </source>
</evidence>
<comment type="caution">
    <text evidence="5">The sequence shown here is derived from an EMBL/GenBank/DDBJ whole genome shotgun (WGS) entry which is preliminary data.</text>
</comment>
<feature type="domain" description="Retrovirus-related Pol polyprotein from transposon TNT 1-94-like beta-barrel" evidence="4">
    <location>
        <begin position="674"/>
        <end position="737"/>
    </location>
</feature>
<evidence type="ECO:0000259" key="4">
    <source>
        <dbReference type="Pfam" id="PF22936"/>
    </source>
</evidence>
<feature type="region of interest" description="Disordered" evidence="1">
    <location>
        <begin position="831"/>
        <end position="889"/>
    </location>
</feature>
<dbReference type="InterPro" id="IPR032675">
    <property type="entry name" value="LRR_dom_sf"/>
</dbReference>
<feature type="domain" description="Transport inhibitor response 1" evidence="3">
    <location>
        <begin position="53"/>
        <end position="90"/>
    </location>
</feature>
<reference evidence="5" key="1">
    <citation type="journal article" date="2019" name="Sci. Rep.">
        <title>Draft genome of Tanacetum cinerariifolium, the natural source of mosquito coil.</title>
        <authorList>
            <person name="Yamashiro T."/>
            <person name="Shiraishi A."/>
            <person name="Satake H."/>
            <person name="Nakayama K."/>
        </authorList>
    </citation>
    <scope>NUCLEOTIDE SEQUENCE</scope>
</reference>
<dbReference type="InterPro" id="IPR041567">
    <property type="entry name" value="COI1_F-box"/>
</dbReference>
<dbReference type="PANTHER" id="PTHR16134">
    <property type="entry name" value="F-BOX/TPR REPEAT PROTEIN POF3"/>
    <property type="match status" value="1"/>
</dbReference>
<dbReference type="InterPro" id="IPR054722">
    <property type="entry name" value="PolX-like_BBD"/>
</dbReference>
<feature type="region of interest" description="Disordered" evidence="1">
    <location>
        <begin position="624"/>
        <end position="646"/>
    </location>
</feature>
<dbReference type="Pfam" id="PF22936">
    <property type="entry name" value="Pol_BBD"/>
    <property type="match status" value="1"/>
</dbReference>
<dbReference type="EMBL" id="BKCJ010000607">
    <property type="protein sequence ID" value="GEU34693.1"/>
    <property type="molecule type" value="Genomic_DNA"/>
</dbReference>
<accession>A0A699GK23</accession>
<feature type="compositionally biased region" description="Polar residues" evidence="1">
    <location>
        <begin position="831"/>
        <end position="849"/>
    </location>
</feature>
<dbReference type="Pfam" id="PF18511">
    <property type="entry name" value="F-box_5"/>
    <property type="match status" value="1"/>
</dbReference>
<dbReference type="SUPFAM" id="SSF52047">
    <property type="entry name" value="RNI-like"/>
    <property type="match status" value="1"/>
</dbReference>
<dbReference type="PANTHER" id="PTHR16134:SF43">
    <property type="entry name" value="CORONATINE-INSENSITIVE PROTEIN 1"/>
    <property type="match status" value="1"/>
</dbReference>
<gene>
    <name evidence="5" type="ORF">Tci_006671</name>
</gene>
<dbReference type="GO" id="GO:0019005">
    <property type="term" value="C:SCF ubiquitin ligase complex"/>
    <property type="evidence" value="ECO:0007669"/>
    <property type="project" value="TreeGrafter"/>
</dbReference>
<dbReference type="FunFam" id="3.80.10.10:FF:000124">
    <property type="entry name" value="Coronatine-insensitive protein 1"/>
    <property type="match status" value="1"/>
</dbReference>